<proteinExistence type="predicted"/>
<accession>A0ABC8SKG6</accession>
<feature type="region of interest" description="Disordered" evidence="1">
    <location>
        <begin position="447"/>
        <end position="472"/>
    </location>
</feature>
<dbReference type="PANTHER" id="PTHR12585:SF69">
    <property type="entry name" value="FI11703P"/>
    <property type="match status" value="1"/>
</dbReference>
<reference evidence="2 3" key="1">
    <citation type="submission" date="2024-02" db="EMBL/GenBank/DDBJ databases">
        <authorList>
            <person name="Vignale AGUSTIN F."/>
            <person name="Sosa J E."/>
            <person name="Modenutti C."/>
        </authorList>
    </citation>
    <scope>NUCLEOTIDE SEQUENCE [LARGE SCALE GENOMIC DNA]</scope>
</reference>
<organism evidence="2 3">
    <name type="scientific">Ilex paraguariensis</name>
    <name type="common">yerba mate</name>
    <dbReference type="NCBI Taxonomy" id="185542"/>
    <lineage>
        <taxon>Eukaryota</taxon>
        <taxon>Viridiplantae</taxon>
        <taxon>Streptophyta</taxon>
        <taxon>Embryophyta</taxon>
        <taxon>Tracheophyta</taxon>
        <taxon>Spermatophyta</taxon>
        <taxon>Magnoliopsida</taxon>
        <taxon>eudicotyledons</taxon>
        <taxon>Gunneridae</taxon>
        <taxon>Pentapetalae</taxon>
        <taxon>asterids</taxon>
        <taxon>campanulids</taxon>
        <taxon>Aquifoliales</taxon>
        <taxon>Aquifoliaceae</taxon>
        <taxon>Ilex</taxon>
    </lineage>
</organism>
<evidence type="ECO:0000313" key="3">
    <source>
        <dbReference type="Proteomes" id="UP001642360"/>
    </source>
</evidence>
<dbReference type="Proteomes" id="UP001642360">
    <property type="component" value="Unassembled WGS sequence"/>
</dbReference>
<dbReference type="AlphaFoldDB" id="A0ABC8SKG6"/>
<sequence length="1018" mass="109164">MRWVFGLRTTASPSGVRLYLEWYGDSSDYSIDRGYWTVASTAGGYRNENSADPQASVQPMTPVIQDEAPGGMTANSENMLATNDVNQIEGVDGDTNFLEFAPAPCTPGLVEEPNLSNVQETSACDDHLELEDHSLTDFALKENLENGFSKSDLHHGNENVVDSRGDVDSHTVIHMSAEENGFHLGDVDINQLRPQGQSSALADQARGISSVSELSDRMVVASSGPYRDEDLRSDLVSNNVPGIHSIDGSLEDHLEPQKVWLGEITPGMPSLSRTCQLVSEGFLEDNQASPKPEVSNKMGIAGNLKDYCVVSVASELIAESKGGPDLETQVCEEPKDPRDLDVAIQEEMASTDTCVLPPCNTHLNQPAKICPGVGSSLDPDSLSEFSGLGSLETSGREKAPLASRASFLLQGEECHATGGLEQVFEENHVIEPASCENIQAVCSKSNDQAENGISGDSQFENRSACSDMPAPEKLLSVPEGRLADPTSNLLVAYTPDKGVSAGADGDGAGSNIISGKKRSFTESTLTVQSLDTVKSLEVVGTKRTAEPIPDDDDLLSSILVGRRSSAFKVKPTPAGPEITSTKRARSAARITASKRKVLTDDTMVLHGDTIRLQLTTTEDIRRIRKKAPCTRLEISMIQKQFVEDEIFCEPILTGVSTELAALHSQTYDLSTSTVYQNFVNTSPLEAPADVKLTSQNDENGTNLEAANIDQENGMDDSIDCLAVGVSSEAQPPKTAALTESQNCEGHALNSELYDNQVQMKPSDVAKHWILEHDLLGETQMEIDGKSISVDDAVNPAVTIGIEASHPADPVSVDIHDISADTPQLASLDKTSEADASVQIDALGVSPDQKLDPTDSSSGKGVDGNETADRKGDNIAGAETESRSKNELFSEGTQACASMEVGIDILNDCSTYMEGANENQAMKELRRHEQVSMEKDEILDAAVEFNAKDSTPNGFSGEEPIMDSPYGAEVNVEVKNVSVDGGNPGGLDSYPLRMTDIEHNVVDQDHRDVSCLLGFLTLL</sequence>
<dbReference type="InterPro" id="IPR039781">
    <property type="entry name" value="Rad21/Rec8-like"/>
</dbReference>
<evidence type="ECO:0000313" key="2">
    <source>
        <dbReference type="EMBL" id="CAK9157672.1"/>
    </source>
</evidence>
<dbReference type="EMBL" id="CAUOFW020003045">
    <property type="protein sequence ID" value="CAK9157672.1"/>
    <property type="molecule type" value="Genomic_DNA"/>
</dbReference>
<keyword evidence="3" id="KW-1185">Reference proteome</keyword>
<dbReference type="CDD" id="cd21793">
    <property type="entry name" value="Rad21_Rec8_M_AtSYN1-like"/>
    <property type="match status" value="1"/>
</dbReference>
<dbReference type="PANTHER" id="PTHR12585">
    <property type="entry name" value="SCC1 / RAD21 FAMILY MEMBER"/>
    <property type="match status" value="1"/>
</dbReference>
<evidence type="ECO:0000256" key="1">
    <source>
        <dbReference type="SAM" id="MobiDB-lite"/>
    </source>
</evidence>
<gene>
    <name evidence="2" type="ORF">ILEXP_LOCUS26230</name>
</gene>
<name>A0ABC8SKG6_9AQUA</name>
<feature type="compositionally biased region" description="Polar residues" evidence="1">
    <location>
        <begin position="447"/>
        <end position="464"/>
    </location>
</feature>
<comment type="caution">
    <text evidence="2">The sequence shown here is derived from an EMBL/GenBank/DDBJ whole genome shotgun (WGS) entry which is preliminary data.</text>
</comment>
<feature type="region of interest" description="Disordered" evidence="1">
    <location>
        <begin position="841"/>
        <end position="888"/>
    </location>
</feature>
<protein>
    <submittedName>
        <fullName evidence="2">Uncharacterized protein</fullName>
    </submittedName>
</protein>